<keyword evidence="8" id="KW-0406">Ion transport</keyword>
<accession>A0A7W7B4E3</accession>
<evidence type="ECO:0000256" key="12">
    <source>
        <dbReference type="PROSITE-ProRule" id="PRU01360"/>
    </source>
</evidence>
<dbReference type="SUPFAM" id="SSF56935">
    <property type="entry name" value="Porins"/>
    <property type="match status" value="1"/>
</dbReference>
<feature type="domain" description="TonB-dependent receptor-like beta-barrel" evidence="16">
    <location>
        <begin position="266"/>
        <end position="674"/>
    </location>
</feature>
<dbReference type="RefSeq" id="WP_243451983.1">
    <property type="nucleotide sequence ID" value="NZ_JACHNZ010000059.1"/>
</dbReference>
<evidence type="ECO:0000256" key="11">
    <source>
        <dbReference type="ARBA" id="ARBA00023237"/>
    </source>
</evidence>
<feature type="chain" id="PRO_5031557417" evidence="15">
    <location>
        <begin position="26"/>
        <end position="713"/>
    </location>
</feature>
<dbReference type="GO" id="GO:0006826">
    <property type="term" value="P:iron ion transport"/>
    <property type="evidence" value="ECO:0007669"/>
    <property type="project" value="UniProtKB-KW"/>
</dbReference>
<evidence type="ECO:0000256" key="14">
    <source>
        <dbReference type="RuleBase" id="RU003357"/>
    </source>
</evidence>
<dbReference type="AlphaFoldDB" id="A0A7W7B4E3"/>
<dbReference type="PANTHER" id="PTHR32552">
    <property type="entry name" value="FERRICHROME IRON RECEPTOR-RELATED"/>
    <property type="match status" value="1"/>
</dbReference>
<feature type="signal peptide" evidence="15">
    <location>
        <begin position="1"/>
        <end position="25"/>
    </location>
</feature>
<evidence type="ECO:0000256" key="15">
    <source>
        <dbReference type="SAM" id="SignalP"/>
    </source>
</evidence>
<reference evidence="18 19" key="1">
    <citation type="submission" date="2020-08" db="EMBL/GenBank/DDBJ databases">
        <title>Genomic Encyclopedia of Type Strains, Phase IV (KMG-IV): sequencing the most valuable type-strain genomes for metagenomic binning, comparative biology and taxonomic classification.</title>
        <authorList>
            <person name="Goeker M."/>
        </authorList>
    </citation>
    <scope>NUCLEOTIDE SEQUENCE [LARGE SCALE GENOMIC DNA]</scope>
    <source>
        <strain evidence="18 19">DSM 17328</strain>
    </source>
</reference>
<keyword evidence="11 12" id="KW-0998">Cell outer membrane</keyword>
<evidence type="ECO:0000256" key="4">
    <source>
        <dbReference type="ARBA" id="ARBA00022496"/>
    </source>
</evidence>
<dbReference type="Proteomes" id="UP000566324">
    <property type="component" value="Unassembled WGS sequence"/>
</dbReference>
<keyword evidence="5 12" id="KW-0812">Transmembrane</keyword>
<dbReference type="Pfam" id="PF07715">
    <property type="entry name" value="Plug"/>
    <property type="match status" value="1"/>
</dbReference>
<dbReference type="GO" id="GO:0009279">
    <property type="term" value="C:cell outer membrane"/>
    <property type="evidence" value="ECO:0007669"/>
    <property type="project" value="UniProtKB-SubCell"/>
</dbReference>
<evidence type="ECO:0000256" key="10">
    <source>
        <dbReference type="ARBA" id="ARBA00023136"/>
    </source>
</evidence>
<feature type="short sequence motif" description="TonB C-terminal box" evidence="13">
    <location>
        <begin position="696"/>
        <end position="713"/>
    </location>
</feature>
<comment type="caution">
    <text evidence="18">The sequence shown here is derived from an EMBL/GenBank/DDBJ whole genome shotgun (WGS) entry which is preliminary data.</text>
</comment>
<dbReference type="Pfam" id="PF00593">
    <property type="entry name" value="TonB_dep_Rec_b-barrel"/>
    <property type="match status" value="1"/>
</dbReference>
<keyword evidence="7" id="KW-0408">Iron</keyword>
<keyword evidence="6 15" id="KW-0732">Signal</keyword>
<dbReference type="InterPro" id="IPR000531">
    <property type="entry name" value="Beta-barrel_TonB"/>
</dbReference>
<evidence type="ECO:0000256" key="9">
    <source>
        <dbReference type="ARBA" id="ARBA00023077"/>
    </source>
</evidence>
<evidence type="ECO:0000313" key="18">
    <source>
        <dbReference type="EMBL" id="MBB4633808.1"/>
    </source>
</evidence>
<keyword evidence="18" id="KW-0675">Receptor</keyword>
<dbReference type="PANTHER" id="PTHR32552:SF81">
    <property type="entry name" value="TONB-DEPENDENT OUTER MEMBRANE RECEPTOR"/>
    <property type="match status" value="1"/>
</dbReference>
<evidence type="ECO:0000256" key="5">
    <source>
        <dbReference type="ARBA" id="ARBA00022692"/>
    </source>
</evidence>
<name>A0A7W7B4E3_9SPHN</name>
<dbReference type="InterPro" id="IPR012910">
    <property type="entry name" value="Plug_dom"/>
</dbReference>
<evidence type="ECO:0000256" key="13">
    <source>
        <dbReference type="PROSITE-ProRule" id="PRU10144"/>
    </source>
</evidence>
<comment type="subcellular location">
    <subcellularLocation>
        <location evidence="1 12">Cell outer membrane</location>
        <topology evidence="1 12">Multi-pass membrane protein</topology>
    </subcellularLocation>
</comment>
<dbReference type="EMBL" id="JACHNZ010000059">
    <property type="protein sequence ID" value="MBB4633808.1"/>
    <property type="molecule type" value="Genomic_DNA"/>
</dbReference>
<evidence type="ECO:0000256" key="8">
    <source>
        <dbReference type="ARBA" id="ARBA00023065"/>
    </source>
</evidence>
<evidence type="ECO:0000256" key="2">
    <source>
        <dbReference type="ARBA" id="ARBA00022448"/>
    </source>
</evidence>
<evidence type="ECO:0000256" key="7">
    <source>
        <dbReference type="ARBA" id="ARBA00023004"/>
    </source>
</evidence>
<feature type="domain" description="TonB-dependent receptor plug" evidence="17">
    <location>
        <begin position="55"/>
        <end position="160"/>
    </location>
</feature>
<evidence type="ECO:0000259" key="17">
    <source>
        <dbReference type="Pfam" id="PF07715"/>
    </source>
</evidence>
<dbReference type="PROSITE" id="PS52016">
    <property type="entry name" value="TONB_DEPENDENT_REC_3"/>
    <property type="match status" value="1"/>
</dbReference>
<dbReference type="InterPro" id="IPR010917">
    <property type="entry name" value="TonB_rcpt_CS"/>
</dbReference>
<evidence type="ECO:0000256" key="6">
    <source>
        <dbReference type="ARBA" id="ARBA00022729"/>
    </source>
</evidence>
<gene>
    <name evidence="18" type="ORF">GGQ98_003464</name>
</gene>
<sequence>MNGKYKALRYLCTSAMLCTGTAAVAQSDMADAPAAENRGQLEEIVVTGRKREERLQDVPESITAFTADAIEAAGIDNIRDVALNVPNFSISAAEQPGIVLINIRGVGQVRNGEPPVAVVIDGVQLSNVNQFTQDLFDIERIEVLKGPQGAVYGRNAIAGALNIVTRQPTNAFEAMVEGTIGTGSDLRARASVSGPIVEDKLLFRLAGAVRSFDGDIDNETLNTEVNDEESNSLRGSLLATPSDNLTIDIRGSRTESHSGAAWYAFVPPGAERTDLLPITADILGEVDRYLHDASVKIDYEAPGVTLTAISAYTRTKFSLYEDFDFLPFDYLSGTQDFKSDTWSQELRLTSGPGAFKWMVGAYVLKTDQKIDSLLYVRPGAGGVLFPFPIPEPMVFTATRATDDNLAYAAFGQTSYRLVDPLEISLGLRYDADKRKQTDRVLPGTPTYEKTFDSIQPKLSVTYALSDDANIYASVGKGFRSGGFNPNDRITRIYKSERNLSYEVGFKSTLLDRTLTLNGAAFYTDVKDRQVYLFDQLTGSQVITNPIPKSRIMGVELELAARLANGLDISLSGGLLDTKITEYDTAVFAGLPAAGDFEGNELPQVPQWSYSAAVQYRIPLGGDMEITPRIEANGKGGNFYWEVDNRDERGAVHLVNARLSLSADAWSLTAYVENLFDKEYLVDIVAQRFSGAPLGDYNQRSWGRRAGLTARVNF</sequence>
<keyword evidence="9 14" id="KW-0798">TonB box</keyword>
<evidence type="ECO:0000256" key="1">
    <source>
        <dbReference type="ARBA" id="ARBA00004571"/>
    </source>
</evidence>
<dbReference type="InterPro" id="IPR039426">
    <property type="entry name" value="TonB-dep_rcpt-like"/>
</dbReference>
<dbReference type="PROSITE" id="PS01156">
    <property type="entry name" value="TONB_DEPENDENT_REC_2"/>
    <property type="match status" value="1"/>
</dbReference>
<keyword evidence="4" id="KW-0410">Iron transport</keyword>
<keyword evidence="2 12" id="KW-0813">Transport</keyword>
<organism evidence="18 19">
    <name type="scientific">Sphingosinicella soli</name>
    <dbReference type="NCBI Taxonomy" id="333708"/>
    <lineage>
        <taxon>Bacteria</taxon>
        <taxon>Pseudomonadati</taxon>
        <taxon>Pseudomonadota</taxon>
        <taxon>Alphaproteobacteria</taxon>
        <taxon>Sphingomonadales</taxon>
        <taxon>Sphingosinicellaceae</taxon>
        <taxon>Sphingosinicella</taxon>
    </lineage>
</organism>
<keyword evidence="3 12" id="KW-1134">Transmembrane beta strand</keyword>
<keyword evidence="10 12" id="KW-0472">Membrane</keyword>
<evidence type="ECO:0000259" key="16">
    <source>
        <dbReference type="Pfam" id="PF00593"/>
    </source>
</evidence>
<comment type="similarity">
    <text evidence="12 14">Belongs to the TonB-dependent receptor family.</text>
</comment>
<dbReference type="CDD" id="cd01347">
    <property type="entry name" value="ligand_gated_channel"/>
    <property type="match status" value="1"/>
</dbReference>
<dbReference type="InterPro" id="IPR036942">
    <property type="entry name" value="Beta-barrel_TonB_sf"/>
</dbReference>
<keyword evidence="19" id="KW-1185">Reference proteome</keyword>
<evidence type="ECO:0000256" key="3">
    <source>
        <dbReference type="ARBA" id="ARBA00022452"/>
    </source>
</evidence>
<evidence type="ECO:0000313" key="19">
    <source>
        <dbReference type="Proteomes" id="UP000566324"/>
    </source>
</evidence>
<proteinExistence type="inferred from homology"/>
<protein>
    <submittedName>
        <fullName evidence="18">Iron complex outermembrane receptor protein</fullName>
    </submittedName>
</protein>
<dbReference type="Gene3D" id="2.40.170.20">
    <property type="entry name" value="TonB-dependent receptor, beta-barrel domain"/>
    <property type="match status" value="1"/>
</dbReference>